<keyword evidence="3" id="KW-1185">Reference proteome</keyword>
<sequence>MFYSGVNSGVSKALREEGGKWRMPYSWKTGRVFLEFYHISPYFIAPATDTRMTPDSVHSMFPYYVDQTTSNLLAMPTGIITADTLKEINGDGDYSVEAIPLDKLTEKELLVLPAGLPIPEVPLEEVGTKKAKNYFTAPYLFSVYILNKAICADTTNNNDVRFGLARMEAVKLGWFSNQRAVKMEPAPNDPITVATADIALITELLAPARDVAWLVPLAAEYTFRTMGHHYLSALKSDYIKGYDDIFKASLMPDVGNFLPSNLLYQSAFHWITPARIWKVMKAHEDSRLLPDAIKLRMTCAPVGAALVTTTAAVLKSFSTAGFLNDLIALNITKIDMIFELDAKIRKSPTVYHRTPTAYDEAFLDAGPRKEFEDGKEDAKKLAPLLQAFCHNAQKCSTRTTEGVPTSLAEVFGQKKKSKATIEDPSGADDNPALRQGTKRFFQEVGRGIPTSVDEVFEQKKSKAAIEDPSGPNESG</sequence>
<dbReference type="InParanoid" id="M4F8Y7"/>
<feature type="region of interest" description="Disordered" evidence="1">
    <location>
        <begin position="414"/>
        <end position="435"/>
    </location>
</feature>
<accession>M4F8Y7</accession>
<name>M4F8Y7_BRACM</name>
<feature type="compositionally biased region" description="Basic and acidic residues" evidence="1">
    <location>
        <begin position="456"/>
        <end position="465"/>
    </location>
</feature>
<dbReference type="AlphaFoldDB" id="M4F8Y7"/>
<reference evidence="2" key="3">
    <citation type="submission" date="2023-03" db="UniProtKB">
        <authorList>
            <consortium name="EnsemblPlants"/>
        </authorList>
    </citation>
    <scope>IDENTIFICATION</scope>
    <source>
        <strain evidence="2">cv. Chiifu-401-42</strain>
    </source>
</reference>
<evidence type="ECO:0000313" key="2">
    <source>
        <dbReference type="EnsemblPlants" id="Bra037550.1-P"/>
    </source>
</evidence>
<protein>
    <submittedName>
        <fullName evidence="2">Uncharacterized protein</fullName>
    </submittedName>
</protein>
<evidence type="ECO:0000256" key="1">
    <source>
        <dbReference type="SAM" id="MobiDB-lite"/>
    </source>
</evidence>
<dbReference type="eggNOG" id="ENOG502SXCC">
    <property type="taxonomic scope" value="Eukaryota"/>
</dbReference>
<dbReference type="Proteomes" id="UP000011750">
    <property type="component" value="Chromosome A01"/>
</dbReference>
<organism evidence="2 3">
    <name type="scientific">Brassica campestris</name>
    <name type="common">Field mustard</name>
    <dbReference type="NCBI Taxonomy" id="3711"/>
    <lineage>
        <taxon>Eukaryota</taxon>
        <taxon>Viridiplantae</taxon>
        <taxon>Streptophyta</taxon>
        <taxon>Embryophyta</taxon>
        <taxon>Tracheophyta</taxon>
        <taxon>Spermatophyta</taxon>
        <taxon>Magnoliopsida</taxon>
        <taxon>eudicotyledons</taxon>
        <taxon>Gunneridae</taxon>
        <taxon>Pentapetalae</taxon>
        <taxon>rosids</taxon>
        <taxon>malvids</taxon>
        <taxon>Brassicales</taxon>
        <taxon>Brassicaceae</taxon>
        <taxon>Brassiceae</taxon>
        <taxon>Brassica</taxon>
    </lineage>
</organism>
<dbReference type="Gramene" id="Bra037550.1">
    <property type="protein sequence ID" value="Bra037550.1-P"/>
    <property type="gene ID" value="Bra037550"/>
</dbReference>
<dbReference type="HOGENOM" id="CLU_575357_0_0_1"/>
<evidence type="ECO:0000313" key="3">
    <source>
        <dbReference type="Proteomes" id="UP000011750"/>
    </source>
</evidence>
<proteinExistence type="predicted"/>
<feature type="region of interest" description="Disordered" evidence="1">
    <location>
        <begin position="451"/>
        <end position="475"/>
    </location>
</feature>
<dbReference type="EnsemblPlants" id="Bra037550.1">
    <property type="protein sequence ID" value="Bra037550.1-P"/>
    <property type="gene ID" value="Bra037550"/>
</dbReference>
<reference evidence="2 3" key="1">
    <citation type="journal article" date="2011" name="Nat. Genet.">
        <title>The genome of the mesopolyploid crop species Brassica rapa.</title>
        <authorList>
            <consortium name="Brassica rapa Genome Sequencing Project Consortium"/>
            <person name="Wang X."/>
            <person name="Wang H."/>
            <person name="Wang J."/>
            <person name="Sun R."/>
            <person name="Wu J."/>
            <person name="Liu S."/>
            <person name="Bai Y."/>
            <person name="Mun J.H."/>
            <person name="Bancroft I."/>
            <person name="Cheng F."/>
            <person name="Huang S."/>
            <person name="Li X."/>
            <person name="Hua W."/>
            <person name="Wang J."/>
            <person name="Wang X."/>
            <person name="Freeling M."/>
            <person name="Pires J.C."/>
            <person name="Paterson A.H."/>
            <person name="Chalhoub B."/>
            <person name="Wang B."/>
            <person name="Hayward A."/>
            <person name="Sharpe A.G."/>
            <person name="Park B.S."/>
            <person name="Weisshaar B."/>
            <person name="Liu B."/>
            <person name="Li B."/>
            <person name="Liu B."/>
            <person name="Tong C."/>
            <person name="Song C."/>
            <person name="Duran C."/>
            <person name="Peng C."/>
            <person name="Geng C."/>
            <person name="Koh C."/>
            <person name="Lin C."/>
            <person name="Edwards D."/>
            <person name="Mu D."/>
            <person name="Shen D."/>
            <person name="Soumpourou E."/>
            <person name="Li F."/>
            <person name="Fraser F."/>
            <person name="Conant G."/>
            <person name="Lassalle G."/>
            <person name="King G.J."/>
            <person name="Bonnema G."/>
            <person name="Tang H."/>
            <person name="Wang H."/>
            <person name="Belcram H."/>
            <person name="Zhou H."/>
            <person name="Hirakawa H."/>
            <person name="Abe H."/>
            <person name="Guo H."/>
            <person name="Wang H."/>
            <person name="Jin H."/>
            <person name="Parkin I.A."/>
            <person name="Batley J."/>
            <person name="Kim J.S."/>
            <person name="Just J."/>
            <person name="Li J."/>
            <person name="Xu J."/>
            <person name="Deng J."/>
            <person name="Kim J.A."/>
            <person name="Li J."/>
            <person name="Yu J."/>
            <person name="Meng J."/>
            <person name="Wang J."/>
            <person name="Min J."/>
            <person name="Poulain J."/>
            <person name="Wang J."/>
            <person name="Hatakeyama K."/>
            <person name="Wu K."/>
            <person name="Wang L."/>
            <person name="Fang L."/>
            <person name="Trick M."/>
            <person name="Links M.G."/>
            <person name="Zhao M."/>
            <person name="Jin M."/>
            <person name="Ramchiary N."/>
            <person name="Drou N."/>
            <person name="Berkman P.J."/>
            <person name="Cai Q."/>
            <person name="Huang Q."/>
            <person name="Li R."/>
            <person name="Tabata S."/>
            <person name="Cheng S."/>
            <person name="Zhang S."/>
            <person name="Zhang S."/>
            <person name="Huang S."/>
            <person name="Sato S."/>
            <person name="Sun S."/>
            <person name="Kwon S.J."/>
            <person name="Choi S.R."/>
            <person name="Lee T.H."/>
            <person name="Fan W."/>
            <person name="Zhao X."/>
            <person name="Tan X."/>
            <person name="Xu X."/>
            <person name="Wang Y."/>
            <person name="Qiu Y."/>
            <person name="Yin Y."/>
            <person name="Li Y."/>
            <person name="Du Y."/>
            <person name="Liao Y."/>
            <person name="Lim Y."/>
            <person name="Narusaka Y."/>
            <person name="Wang Y."/>
            <person name="Wang Z."/>
            <person name="Li Z."/>
            <person name="Wang Z."/>
            <person name="Xiong Z."/>
            <person name="Zhang Z."/>
        </authorList>
    </citation>
    <scope>NUCLEOTIDE SEQUENCE [LARGE SCALE GENOMIC DNA]</scope>
    <source>
        <strain evidence="2 3">cv. Chiifu-401-42</strain>
    </source>
</reference>
<reference evidence="2 3" key="2">
    <citation type="journal article" date="2018" name="Hortic Res">
        <title>Improved Brassica rapa reference genome by single-molecule sequencing and chromosome conformation capture technologies.</title>
        <authorList>
            <person name="Zhang L."/>
            <person name="Cai X."/>
            <person name="Wu J."/>
            <person name="Liu M."/>
            <person name="Grob S."/>
            <person name="Cheng F."/>
            <person name="Liang J."/>
            <person name="Cai C."/>
            <person name="Liu Z."/>
            <person name="Liu B."/>
            <person name="Wang F."/>
            <person name="Li S."/>
            <person name="Liu F."/>
            <person name="Li X."/>
            <person name="Cheng L."/>
            <person name="Yang W."/>
            <person name="Li M.H."/>
            <person name="Grossniklaus U."/>
            <person name="Zheng H."/>
            <person name="Wang X."/>
        </authorList>
    </citation>
    <scope>NUCLEOTIDE SEQUENCE [LARGE SCALE GENOMIC DNA]</scope>
    <source>
        <strain evidence="2 3">cv. Chiifu-401-42</strain>
    </source>
</reference>